<evidence type="ECO:0000313" key="2">
    <source>
        <dbReference type="Ensembl" id="ENSDNVP00000026848.1"/>
    </source>
</evidence>
<sequence length="62" mass="6647">MKLLCAVFAVLLLFSVATPGYGQPKNVCGGRCAPLCGKTEEWTFHPACGKMYCCVPPPKKGK</sequence>
<feature type="chain" id="PRO_5034459332" evidence="1">
    <location>
        <begin position="23"/>
        <end position="62"/>
    </location>
</feature>
<feature type="signal peptide" evidence="1">
    <location>
        <begin position="1"/>
        <end position="22"/>
    </location>
</feature>
<dbReference type="Gene3D" id="3.10.360.10">
    <property type="entry name" value="Antimicrobial Peptide, Beta-defensin 2, Chain A"/>
    <property type="match status" value="1"/>
</dbReference>
<accession>A0A8C4KSQ6</accession>
<reference evidence="2" key="2">
    <citation type="submission" date="2025-09" db="UniProtKB">
        <authorList>
            <consortium name="Ensembl"/>
        </authorList>
    </citation>
    <scope>IDENTIFICATION</scope>
</reference>
<keyword evidence="1" id="KW-0732">Signal</keyword>
<evidence type="ECO:0000256" key="1">
    <source>
        <dbReference type="SAM" id="SignalP"/>
    </source>
</evidence>
<evidence type="ECO:0000313" key="3">
    <source>
        <dbReference type="Proteomes" id="UP000694423"/>
    </source>
</evidence>
<dbReference type="OrthoDB" id="9382832at2759"/>
<proteinExistence type="predicted"/>
<organism evidence="2 3">
    <name type="scientific">Dromaius novaehollandiae</name>
    <name type="common">Emu</name>
    <dbReference type="NCBI Taxonomy" id="8790"/>
    <lineage>
        <taxon>Eukaryota</taxon>
        <taxon>Metazoa</taxon>
        <taxon>Chordata</taxon>
        <taxon>Craniata</taxon>
        <taxon>Vertebrata</taxon>
        <taxon>Euteleostomi</taxon>
        <taxon>Archelosauria</taxon>
        <taxon>Archosauria</taxon>
        <taxon>Dinosauria</taxon>
        <taxon>Saurischia</taxon>
        <taxon>Theropoda</taxon>
        <taxon>Coelurosauria</taxon>
        <taxon>Aves</taxon>
        <taxon>Palaeognathae</taxon>
        <taxon>Casuariiformes</taxon>
        <taxon>Dromaiidae</taxon>
        <taxon>Dromaius</taxon>
    </lineage>
</organism>
<dbReference type="Proteomes" id="UP000694423">
    <property type="component" value="Unplaced"/>
</dbReference>
<dbReference type="AlphaFoldDB" id="A0A8C4KSQ6"/>
<keyword evidence="3" id="KW-1185">Reference proteome</keyword>
<protein>
    <submittedName>
        <fullName evidence="2">Small basic protein 1-like</fullName>
    </submittedName>
</protein>
<reference evidence="2" key="1">
    <citation type="submission" date="2025-08" db="UniProtKB">
        <authorList>
            <consortium name="Ensembl"/>
        </authorList>
    </citation>
    <scope>IDENTIFICATION</scope>
</reference>
<dbReference type="Ensembl" id="ENSDNVT00000032438.1">
    <property type="protein sequence ID" value="ENSDNVP00000026848.1"/>
    <property type="gene ID" value="ENSDNVG00000018668.1"/>
</dbReference>
<name>A0A8C4KSQ6_DRONO</name>